<dbReference type="AlphaFoldDB" id="A0A0C3G1M3"/>
<dbReference type="InParanoid" id="A0A0C3G1M3"/>
<accession>A0A0C3G1M3</accession>
<sequence length="215" mass="23836">MSNGDQLRISASALNHARSHISDNNLTGADMRRKLSNLMKEAPQVVRLINLIGEFGRHNKVAPFTALLAACHSTLEVFSAGGLHADIVCYHPVYDLCVHVDQLIPDCAPNAPDSRGDFRSPLLCLEPPFLDDFEKQTSVLPRNDTALSSITYFRIDYQSNHDAMSCISLSSIHTEASDLLHTIQTGTLINPDISRAETHLSASLGCFTRIRRRRR</sequence>
<organism evidence="1 2">
    <name type="scientific">Piloderma croceum (strain F 1598)</name>
    <dbReference type="NCBI Taxonomy" id="765440"/>
    <lineage>
        <taxon>Eukaryota</taxon>
        <taxon>Fungi</taxon>
        <taxon>Dikarya</taxon>
        <taxon>Basidiomycota</taxon>
        <taxon>Agaricomycotina</taxon>
        <taxon>Agaricomycetes</taxon>
        <taxon>Agaricomycetidae</taxon>
        <taxon>Atheliales</taxon>
        <taxon>Atheliaceae</taxon>
        <taxon>Piloderma</taxon>
    </lineage>
</organism>
<name>A0A0C3G1M3_PILCF</name>
<gene>
    <name evidence="1" type="ORF">PILCRDRAFT_1521</name>
</gene>
<reference evidence="2" key="2">
    <citation type="submission" date="2015-01" db="EMBL/GenBank/DDBJ databases">
        <title>Evolutionary Origins and Diversification of the Mycorrhizal Mutualists.</title>
        <authorList>
            <consortium name="DOE Joint Genome Institute"/>
            <consortium name="Mycorrhizal Genomics Consortium"/>
            <person name="Kohler A."/>
            <person name="Kuo A."/>
            <person name="Nagy L.G."/>
            <person name="Floudas D."/>
            <person name="Copeland A."/>
            <person name="Barry K.W."/>
            <person name="Cichocki N."/>
            <person name="Veneault-Fourrey C."/>
            <person name="LaButti K."/>
            <person name="Lindquist E.A."/>
            <person name="Lipzen A."/>
            <person name="Lundell T."/>
            <person name="Morin E."/>
            <person name="Murat C."/>
            <person name="Riley R."/>
            <person name="Ohm R."/>
            <person name="Sun H."/>
            <person name="Tunlid A."/>
            <person name="Henrissat B."/>
            <person name="Grigoriev I.V."/>
            <person name="Hibbett D.S."/>
            <person name="Martin F."/>
        </authorList>
    </citation>
    <scope>NUCLEOTIDE SEQUENCE [LARGE SCALE GENOMIC DNA]</scope>
    <source>
        <strain evidence="2">F 1598</strain>
    </source>
</reference>
<proteinExistence type="predicted"/>
<dbReference type="Proteomes" id="UP000054166">
    <property type="component" value="Unassembled WGS sequence"/>
</dbReference>
<keyword evidence="2" id="KW-1185">Reference proteome</keyword>
<evidence type="ECO:0000313" key="1">
    <source>
        <dbReference type="EMBL" id="KIM90155.1"/>
    </source>
</evidence>
<reference evidence="1 2" key="1">
    <citation type="submission" date="2014-04" db="EMBL/GenBank/DDBJ databases">
        <authorList>
            <consortium name="DOE Joint Genome Institute"/>
            <person name="Kuo A."/>
            <person name="Tarkka M."/>
            <person name="Buscot F."/>
            <person name="Kohler A."/>
            <person name="Nagy L.G."/>
            <person name="Floudas D."/>
            <person name="Copeland A."/>
            <person name="Barry K.W."/>
            <person name="Cichocki N."/>
            <person name="Veneault-Fourrey C."/>
            <person name="LaButti K."/>
            <person name="Lindquist E.A."/>
            <person name="Lipzen A."/>
            <person name="Lundell T."/>
            <person name="Morin E."/>
            <person name="Murat C."/>
            <person name="Sun H."/>
            <person name="Tunlid A."/>
            <person name="Henrissat B."/>
            <person name="Grigoriev I.V."/>
            <person name="Hibbett D.S."/>
            <person name="Martin F."/>
            <person name="Nordberg H.P."/>
            <person name="Cantor M.N."/>
            <person name="Hua S.X."/>
        </authorList>
    </citation>
    <scope>NUCLEOTIDE SEQUENCE [LARGE SCALE GENOMIC DNA]</scope>
    <source>
        <strain evidence="1 2">F 1598</strain>
    </source>
</reference>
<dbReference type="HOGENOM" id="CLU_1283689_0_0_1"/>
<evidence type="ECO:0000313" key="2">
    <source>
        <dbReference type="Proteomes" id="UP000054166"/>
    </source>
</evidence>
<dbReference type="EMBL" id="KN832973">
    <property type="protein sequence ID" value="KIM90155.1"/>
    <property type="molecule type" value="Genomic_DNA"/>
</dbReference>
<protein>
    <submittedName>
        <fullName evidence="1">Uncharacterized protein</fullName>
    </submittedName>
</protein>